<dbReference type="FunFam" id="1.20.1720.10:FF:000004">
    <property type="entry name" value="EmrB/QacA family drug resistance transporter"/>
    <property type="match status" value="1"/>
</dbReference>
<dbReference type="PROSITE" id="PS50850">
    <property type="entry name" value="MFS"/>
    <property type="match status" value="1"/>
</dbReference>
<dbReference type="Proteomes" id="UP000234560">
    <property type="component" value="Chromosome"/>
</dbReference>
<evidence type="ECO:0000313" key="11">
    <source>
        <dbReference type="EMBL" id="WOT01259.1"/>
    </source>
</evidence>
<feature type="domain" description="Major facilitator superfamily (MFS) profile" evidence="10">
    <location>
        <begin position="44"/>
        <end position="537"/>
    </location>
</feature>
<feature type="transmembrane region" description="Helical" evidence="9">
    <location>
        <begin position="167"/>
        <end position="185"/>
    </location>
</feature>
<dbReference type="RefSeq" id="WP_101678128.1">
    <property type="nucleotide sequence ID" value="NZ_JAGJTU010000022.1"/>
</dbReference>
<dbReference type="GO" id="GO:0005886">
    <property type="term" value="C:plasma membrane"/>
    <property type="evidence" value="ECO:0007669"/>
    <property type="project" value="UniProtKB-SubCell"/>
</dbReference>
<feature type="transmembrane region" description="Helical" evidence="9">
    <location>
        <begin position="109"/>
        <end position="128"/>
    </location>
</feature>
<dbReference type="GO" id="GO:0022857">
    <property type="term" value="F:transmembrane transporter activity"/>
    <property type="evidence" value="ECO:0007669"/>
    <property type="project" value="InterPro"/>
</dbReference>
<feature type="transmembrane region" description="Helical" evidence="9">
    <location>
        <begin position="299"/>
        <end position="318"/>
    </location>
</feature>
<feature type="transmembrane region" description="Helical" evidence="9">
    <location>
        <begin position="510"/>
        <end position="532"/>
    </location>
</feature>
<dbReference type="InterPro" id="IPR005829">
    <property type="entry name" value="Sugar_transporter_CS"/>
</dbReference>
<keyword evidence="3" id="KW-0813">Transport</keyword>
<feature type="transmembrane region" description="Helical" evidence="9">
    <location>
        <begin position="134"/>
        <end position="155"/>
    </location>
</feature>
<dbReference type="NCBIfam" id="TIGR00711">
    <property type="entry name" value="efflux_EmrB"/>
    <property type="match status" value="1"/>
</dbReference>
<feature type="transmembrane region" description="Helical" evidence="9">
    <location>
        <begin position="434"/>
        <end position="452"/>
    </location>
</feature>
<dbReference type="InterPro" id="IPR036259">
    <property type="entry name" value="MFS_trans_sf"/>
</dbReference>
<dbReference type="PANTHER" id="PTHR23501">
    <property type="entry name" value="MAJOR FACILITATOR SUPERFAMILY"/>
    <property type="match status" value="1"/>
</dbReference>
<comment type="similarity">
    <text evidence="2">Belongs to the major facilitator superfamily. TCR/Tet family.</text>
</comment>
<evidence type="ECO:0000256" key="8">
    <source>
        <dbReference type="SAM" id="MobiDB-lite"/>
    </source>
</evidence>
<protein>
    <submittedName>
        <fullName evidence="11">MDR family MFS transporter</fullName>
    </submittedName>
</protein>
<gene>
    <name evidence="11" type="ORF">CYJ47_08190</name>
</gene>
<name>A0AAF0YQ22_9CORY</name>
<evidence type="ECO:0000256" key="6">
    <source>
        <dbReference type="ARBA" id="ARBA00022989"/>
    </source>
</evidence>
<proteinExistence type="inferred from homology"/>
<dbReference type="KEGG" id="cpyr:CYJ47_08190"/>
<feature type="transmembrane region" description="Helical" evidence="9">
    <location>
        <begin position="197"/>
        <end position="218"/>
    </location>
</feature>
<feature type="transmembrane region" description="Helical" evidence="9">
    <location>
        <begin position="388"/>
        <end position="413"/>
    </location>
</feature>
<feature type="transmembrane region" description="Helical" evidence="9">
    <location>
        <begin position="260"/>
        <end position="278"/>
    </location>
</feature>
<feature type="transmembrane region" description="Helical" evidence="9">
    <location>
        <begin position="363"/>
        <end position="382"/>
    </location>
</feature>
<dbReference type="InterPro" id="IPR004638">
    <property type="entry name" value="EmrB-like"/>
</dbReference>
<dbReference type="Gene3D" id="1.20.1720.10">
    <property type="entry name" value="Multidrug resistance protein D"/>
    <property type="match status" value="1"/>
</dbReference>
<dbReference type="CDD" id="cd17502">
    <property type="entry name" value="MFS_Azr1_MDR_like"/>
    <property type="match status" value="1"/>
</dbReference>
<keyword evidence="4" id="KW-1003">Cell membrane</keyword>
<dbReference type="InterPro" id="IPR011701">
    <property type="entry name" value="MFS"/>
</dbReference>
<evidence type="ECO:0000256" key="1">
    <source>
        <dbReference type="ARBA" id="ARBA00004651"/>
    </source>
</evidence>
<reference evidence="11" key="2">
    <citation type="submission" date="2023-10" db="EMBL/GenBank/DDBJ databases">
        <authorList>
            <person name="Choi B."/>
        </authorList>
    </citation>
    <scope>NUCLEOTIDE SEQUENCE</scope>
    <source>
        <strain evidence="11">UMB0763</strain>
    </source>
</reference>
<keyword evidence="6 9" id="KW-1133">Transmembrane helix</keyword>
<evidence type="ECO:0000256" key="5">
    <source>
        <dbReference type="ARBA" id="ARBA00022692"/>
    </source>
</evidence>
<feature type="transmembrane region" description="Helical" evidence="9">
    <location>
        <begin position="78"/>
        <end position="97"/>
    </location>
</feature>
<dbReference type="PRINTS" id="PR01036">
    <property type="entry name" value="TCRTETB"/>
</dbReference>
<accession>A0AAF0YQ22</accession>
<dbReference type="Pfam" id="PF07690">
    <property type="entry name" value="MFS_1"/>
    <property type="match status" value="1"/>
</dbReference>
<dbReference type="Gene3D" id="1.20.1250.20">
    <property type="entry name" value="MFS general substrate transporter like domains"/>
    <property type="match status" value="1"/>
</dbReference>
<evidence type="ECO:0000256" key="2">
    <source>
        <dbReference type="ARBA" id="ARBA00007520"/>
    </source>
</evidence>
<reference evidence="11" key="1">
    <citation type="submission" date="2017-12" db="EMBL/GenBank/DDBJ databases">
        <authorList>
            <person name="Thomas-White K."/>
            <person name="Wolfe A.J."/>
        </authorList>
    </citation>
    <scope>NUCLEOTIDE SEQUENCE</scope>
    <source>
        <strain evidence="11">UMB0763</strain>
    </source>
</reference>
<feature type="compositionally biased region" description="Low complexity" evidence="8">
    <location>
        <begin position="15"/>
        <end position="28"/>
    </location>
</feature>
<feature type="transmembrane region" description="Helical" evidence="9">
    <location>
        <begin position="338"/>
        <end position="356"/>
    </location>
</feature>
<evidence type="ECO:0000259" key="10">
    <source>
        <dbReference type="PROSITE" id="PS50850"/>
    </source>
</evidence>
<dbReference type="PANTHER" id="PTHR23501:SF197">
    <property type="entry name" value="COMD"/>
    <property type="match status" value="1"/>
</dbReference>
<feature type="region of interest" description="Disordered" evidence="8">
    <location>
        <begin position="1"/>
        <end position="35"/>
    </location>
</feature>
<evidence type="ECO:0000256" key="4">
    <source>
        <dbReference type="ARBA" id="ARBA00022475"/>
    </source>
</evidence>
<dbReference type="SUPFAM" id="SSF103473">
    <property type="entry name" value="MFS general substrate transporter"/>
    <property type="match status" value="1"/>
</dbReference>
<dbReference type="InterPro" id="IPR020846">
    <property type="entry name" value="MFS_dom"/>
</dbReference>
<evidence type="ECO:0000256" key="3">
    <source>
        <dbReference type="ARBA" id="ARBA00022448"/>
    </source>
</evidence>
<feature type="transmembrane region" description="Helical" evidence="9">
    <location>
        <begin position="230"/>
        <end position="248"/>
    </location>
</feature>
<evidence type="ECO:0000256" key="9">
    <source>
        <dbReference type="SAM" id="Phobius"/>
    </source>
</evidence>
<feature type="transmembrane region" description="Helical" evidence="9">
    <location>
        <begin position="41"/>
        <end position="66"/>
    </location>
</feature>
<keyword evidence="7 9" id="KW-0472">Membrane</keyword>
<organism evidence="11 12">
    <name type="scientific">Corynebacterium pyruviciproducens</name>
    <dbReference type="NCBI Taxonomy" id="598660"/>
    <lineage>
        <taxon>Bacteria</taxon>
        <taxon>Bacillati</taxon>
        <taxon>Actinomycetota</taxon>
        <taxon>Actinomycetes</taxon>
        <taxon>Mycobacteriales</taxon>
        <taxon>Corynebacteriaceae</taxon>
        <taxon>Corynebacterium</taxon>
    </lineage>
</organism>
<dbReference type="EMBL" id="CP136958">
    <property type="protein sequence ID" value="WOT01259.1"/>
    <property type="molecule type" value="Genomic_DNA"/>
</dbReference>
<evidence type="ECO:0000256" key="7">
    <source>
        <dbReference type="ARBA" id="ARBA00023136"/>
    </source>
</evidence>
<sequence>MDNERLENPPSTPESTRQSTDQSSTASASKHHHSPSDNQRVWFAFIALMLTILMSSLGQMIFSTALPTIVGDLGGVELMSWVITSFMLAQTIAMPIFGKLSDQMSRKHLLIGVIVVFIVGSIIGGFAQSMTMLIAARLVQGAAGGGLMILSQAITAEVVSARDRGKYMGIMGAVFGVSSVLGPVLGGWFTDGPGWRWGLWLNVPLGIVAIAGIVYFLHDSGVRARVSVDVWGVLTMAVATSSLILMSTWGGNTYEWSDPIIIALGISAAVFYVAFFFIERKVKDPLVPPSVFSVRNFNLTTLAGIATGVFMFGTLAYLPTYMQMVHMMSPTKAGLMMTPMMVGMLMTSTLVGNLVTRYGRYKWYPVVSMVGTFFAMVALSFMEPDTPLWVVGIMLLVLGAVLGIGMQILVLIVQNSFSLSQVGTATAANNFFRQIGGTLGSALVGGLFTGALTDNLKERLPQAIAQLPPEVQQQMAQAGGGPAIENLTPGMLSGLPEAIQLAVQQSYSDALTPIFFILSPLALVAALILAFVKEEPLKTEIK</sequence>
<dbReference type="PROSITE" id="PS00217">
    <property type="entry name" value="SUGAR_TRANSPORT_2"/>
    <property type="match status" value="1"/>
</dbReference>
<comment type="subcellular location">
    <subcellularLocation>
        <location evidence="1">Cell membrane</location>
        <topology evidence="1">Multi-pass membrane protein</topology>
    </subcellularLocation>
</comment>
<keyword evidence="5 9" id="KW-0812">Transmembrane</keyword>
<dbReference type="AlphaFoldDB" id="A0AAF0YQ22"/>
<evidence type="ECO:0000313" key="12">
    <source>
        <dbReference type="Proteomes" id="UP000234560"/>
    </source>
</evidence>